<gene>
    <name evidence="1" type="ORF">LWI28_022942</name>
</gene>
<dbReference type="Proteomes" id="UP001064489">
    <property type="component" value="Chromosome 7"/>
</dbReference>
<accession>A0AAD5IMS9</accession>
<reference evidence="1" key="1">
    <citation type="journal article" date="2022" name="Plant J.">
        <title>Strategies of tolerance reflected in two North American maple genomes.</title>
        <authorList>
            <person name="McEvoy S.L."/>
            <person name="Sezen U.U."/>
            <person name="Trouern-Trend A."/>
            <person name="McMahon S.M."/>
            <person name="Schaberg P.G."/>
            <person name="Yang J."/>
            <person name="Wegrzyn J.L."/>
            <person name="Swenson N.G."/>
        </authorList>
    </citation>
    <scope>NUCLEOTIDE SEQUENCE</scope>
    <source>
        <strain evidence="1">91603</strain>
    </source>
</reference>
<proteinExistence type="predicted"/>
<reference evidence="1" key="2">
    <citation type="submission" date="2023-02" db="EMBL/GenBank/DDBJ databases">
        <authorList>
            <person name="Swenson N.G."/>
            <person name="Wegrzyn J.L."/>
            <person name="Mcevoy S.L."/>
        </authorList>
    </citation>
    <scope>NUCLEOTIDE SEQUENCE</scope>
    <source>
        <strain evidence="1">91603</strain>
        <tissue evidence="1">Leaf</tissue>
    </source>
</reference>
<evidence type="ECO:0000313" key="2">
    <source>
        <dbReference type="Proteomes" id="UP001064489"/>
    </source>
</evidence>
<evidence type="ECO:0000313" key="1">
    <source>
        <dbReference type="EMBL" id="KAI9170128.1"/>
    </source>
</evidence>
<comment type="caution">
    <text evidence="1">The sequence shown here is derived from an EMBL/GenBank/DDBJ whole genome shotgun (WGS) entry which is preliminary data.</text>
</comment>
<dbReference type="EMBL" id="JAJSOW010000104">
    <property type="protein sequence ID" value="KAI9170128.1"/>
    <property type="molecule type" value="Genomic_DNA"/>
</dbReference>
<organism evidence="1 2">
    <name type="scientific">Acer negundo</name>
    <name type="common">Box elder</name>
    <dbReference type="NCBI Taxonomy" id="4023"/>
    <lineage>
        <taxon>Eukaryota</taxon>
        <taxon>Viridiplantae</taxon>
        <taxon>Streptophyta</taxon>
        <taxon>Embryophyta</taxon>
        <taxon>Tracheophyta</taxon>
        <taxon>Spermatophyta</taxon>
        <taxon>Magnoliopsida</taxon>
        <taxon>eudicotyledons</taxon>
        <taxon>Gunneridae</taxon>
        <taxon>Pentapetalae</taxon>
        <taxon>rosids</taxon>
        <taxon>malvids</taxon>
        <taxon>Sapindales</taxon>
        <taxon>Sapindaceae</taxon>
        <taxon>Hippocastanoideae</taxon>
        <taxon>Acereae</taxon>
        <taxon>Acer</taxon>
    </lineage>
</organism>
<sequence length="151" mass="16971">MAEHEFDSEGHEEEVEEEDVGYDRSHRVVIICRIHLLPCYVTMKLLESTRYFLYRSGIEIIRCYLTRSSSVALDLCCPKPKRKTLADAQRELVCLAYEKKTSKSPSSSRKDFPSVSSTVAPSVVLAPQMGSFPQSTLFGQITPFGQPTSFG</sequence>
<keyword evidence="2" id="KW-1185">Reference proteome</keyword>
<dbReference type="AlphaFoldDB" id="A0AAD5IMS9"/>
<name>A0AAD5IMS9_ACENE</name>
<protein>
    <submittedName>
        <fullName evidence="1">Uncharacterized protein</fullName>
    </submittedName>
</protein>